<keyword evidence="3" id="KW-1185">Reference proteome</keyword>
<evidence type="ECO:0000313" key="2">
    <source>
        <dbReference type="EMBL" id="TFK38502.1"/>
    </source>
</evidence>
<name>A0A5C3M033_9AGAR</name>
<keyword evidence="1" id="KW-1133">Transmembrane helix</keyword>
<dbReference type="EMBL" id="ML213603">
    <property type="protein sequence ID" value="TFK38502.1"/>
    <property type="molecule type" value="Genomic_DNA"/>
</dbReference>
<dbReference type="Proteomes" id="UP000308652">
    <property type="component" value="Unassembled WGS sequence"/>
</dbReference>
<sequence length="168" mass="18096">METLIVDSDGSKDAASVFPLPNLSRSPSLAIPITKLQGGPSQWGVIVLPLPSAQPLPSMVNCCCACEKLNKLVYWNVFVCCWVVELGFNMASTVTASLLSKQLPDSWNGRTSFAVQYSNYIGHVTGAIWGGSGVHIGMLGYIGLEIALIGIGAILFFVFWQSLKTKTR</sequence>
<reference evidence="2 3" key="1">
    <citation type="journal article" date="2019" name="Nat. Ecol. Evol.">
        <title>Megaphylogeny resolves global patterns of mushroom evolution.</title>
        <authorList>
            <person name="Varga T."/>
            <person name="Krizsan K."/>
            <person name="Foldi C."/>
            <person name="Dima B."/>
            <person name="Sanchez-Garcia M."/>
            <person name="Sanchez-Ramirez S."/>
            <person name="Szollosi G.J."/>
            <person name="Szarkandi J.G."/>
            <person name="Papp V."/>
            <person name="Albert L."/>
            <person name="Andreopoulos W."/>
            <person name="Angelini C."/>
            <person name="Antonin V."/>
            <person name="Barry K.W."/>
            <person name="Bougher N.L."/>
            <person name="Buchanan P."/>
            <person name="Buyck B."/>
            <person name="Bense V."/>
            <person name="Catcheside P."/>
            <person name="Chovatia M."/>
            <person name="Cooper J."/>
            <person name="Damon W."/>
            <person name="Desjardin D."/>
            <person name="Finy P."/>
            <person name="Geml J."/>
            <person name="Haridas S."/>
            <person name="Hughes K."/>
            <person name="Justo A."/>
            <person name="Karasinski D."/>
            <person name="Kautmanova I."/>
            <person name="Kiss B."/>
            <person name="Kocsube S."/>
            <person name="Kotiranta H."/>
            <person name="LaButti K.M."/>
            <person name="Lechner B.E."/>
            <person name="Liimatainen K."/>
            <person name="Lipzen A."/>
            <person name="Lukacs Z."/>
            <person name="Mihaltcheva S."/>
            <person name="Morgado L.N."/>
            <person name="Niskanen T."/>
            <person name="Noordeloos M.E."/>
            <person name="Ohm R.A."/>
            <person name="Ortiz-Santana B."/>
            <person name="Ovrebo C."/>
            <person name="Racz N."/>
            <person name="Riley R."/>
            <person name="Savchenko A."/>
            <person name="Shiryaev A."/>
            <person name="Soop K."/>
            <person name="Spirin V."/>
            <person name="Szebenyi C."/>
            <person name="Tomsovsky M."/>
            <person name="Tulloss R.E."/>
            <person name="Uehling J."/>
            <person name="Grigoriev I.V."/>
            <person name="Vagvolgyi C."/>
            <person name="Papp T."/>
            <person name="Martin F.M."/>
            <person name="Miettinen O."/>
            <person name="Hibbett D.S."/>
            <person name="Nagy L.G."/>
        </authorList>
    </citation>
    <scope>NUCLEOTIDE SEQUENCE [LARGE SCALE GENOMIC DNA]</scope>
    <source>
        <strain evidence="2 3">CBS 166.37</strain>
    </source>
</reference>
<feature type="transmembrane region" description="Helical" evidence="1">
    <location>
        <begin position="138"/>
        <end position="160"/>
    </location>
</feature>
<evidence type="ECO:0000256" key="1">
    <source>
        <dbReference type="SAM" id="Phobius"/>
    </source>
</evidence>
<gene>
    <name evidence="2" type="ORF">BDQ12DRAFT_666210</name>
</gene>
<keyword evidence="1" id="KW-0472">Membrane</keyword>
<dbReference type="AlphaFoldDB" id="A0A5C3M033"/>
<protein>
    <recommendedName>
        <fullName evidence="4">Major facilitator superfamily domain-containing protein</fullName>
    </recommendedName>
</protein>
<evidence type="ECO:0008006" key="4">
    <source>
        <dbReference type="Google" id="ProtNLM"/>
    </source>
</evidence>
<organism evidence="2 3">
    <name type="scientific">Crucibulum laeve</name>
    <dbReference type="NCBI Taxonomy" id="68775"/>
    <lineage>
        <taxon>Eukaryota</taxon>
        <taxon>Fungi</taxon>
        <taxon>Dikarya</taxon>
        <taxon>Basidiomycota</taxon>
        <taxon>Agaricomycotina</taxon>
        <taxon>Agaricomycetes</taxon>
        <taxon>Agaricomycetidae</taxon>
        <taxon>Agaricales</taxon>
        <taxon>Agaricineae</taxon>
        <taxon>Nidulariaceae</taxon>
        <taxon>Crucibulum</taxon>
    </lineage>
</organism>
<proteinExistence type="predicted"/>
<evidence type="ECO:0000313" key="3">
    <source>
        <dbReference type="Proteomes" id="UP000308652"/>
    </source>
</evidence>
<dbReference type="OrthoDB" id="3058942at2759"/>
<keyword evidence="1" id="KW-0812">Transmembrane</keyword>
<accession>A0A5C3M033</accession>
<feature type="transmembrane region" description="Helical" evidence="1">
    <location>
        <begin position="77"/>
        <end position="99"/>
    </location>
</feature>